<comment type="caution">
    <text evidence="1">The sequence shown here is derived from an EMBL/GenBank/DDBJ whole genome shotgun (WGS) entry which is preliminary data.</text>
</comment>
<proteinExistence type="predicted"/>
<evidence type="ECO:0000313" key="2">
    <source>
        <dbReference type="Proteomes" id="UP000239156"/>
    </source>
</evidence>
<name>A0A2S4UI94_9BASI</name>
<dbReference type="AlphaFoldDB" id="A0A2S4UI94"/>
<keyword evidence="2" id="KW-1185">Reference proteome</keyword>
<dbReference type="VEuPathDB" id="FungiDB:PSTT_15324"/>
<evidence type="ECO:0000313" key="1">
    <source>
        <dbReference type="EMBL" id="POV96957.1"/>
    </source>
</evidence>
<dbReference type="Proteomes" id="UP000239156">
    <property type="component" value="Unassembled WGS sequence"/>
</dbReference>
<accession>A0A2S4UI94</accession>
<dbReference type="EMBL" id="PKSL01000278">
    <property type="protein sequence ID" value="POV96957.1"/>
    <property type="molecule type" value="Genomic_DNA"/>
</dbReference>
<organism evidence="1 2">
    <name type="scientific">Puccinia striiformis</name>
    <dbReference type="NCBI Taxonomy" id="27350"/>
    <lineage>
        <taxon>Eukaryota</taxon>
        <taxon>Fungi</taxon>
        <taxon>Dikarya</taxon>
        <taxon>Basidiomycota</taxon>
        <taxon>Pucciniomycotina</taxon>
        <taxon>Pucciniomycetes</taxon>
        <taxon>Pucciniales</taxon>
        <taxon>Pucciniaceae</taxon>
        <taxon>Puccinia</taxon>
    </lineage>
</organism>
<protein>
    <submittedName>
        <fullName evidence="1">Uncharacterized protein</fullName>
    </submittedName>
</protein>
<gene>
    <name evidence="1" type="ORF">PSTT_15324</name>
</gene>
<reference evidence="1" key="1">
    <citation type="submission" date="2017-12" db="EMBL/GenBank/DDBJ databases">
        <title>Gene loss provides genomic basis for host adaptation in cereal stripe rust fungi.</title>
        <authorList>
            <person name="Xia C."/>
        </authorList>
    </citation>
    <scope>NUCLEOTIDE SEQUENCE [LARGE SCALE GENOMIC DNA]</scope>
    <source>
        <strain evidence="1">93-210</strain>
    </source>
</reference>
<sequence length="39" mass="4226">MASCPRQAGCSSQINLDQVVREGEECGVWVCQPMAQVNT</sequence>